<evidence type="ECO:0000313" key="4">
    <source>
        <dbReference type="Proteomes" id="UP000176228"/>
    </source>
</evidence>
<proteinExistence type="predicted"/>
<evidence type="ECO:0000259" key="2">
    <source>
        <dbReference type="Pfam" id="PF13205"/>
    </source>
</evidence>
<organism evidence="3 4">
    <name type="scientific">Candidatus Gottesmanbacteria bacterium RIFCSPLOWO2_01_FULL_42_22</name>
    <dbReference type="NCBI Taxonomy" id="1798391"/>
    <lineage>
        <taxon>Bacteria</taxon>
        <taxon>Candidatus Gottesmaniibacteriota</taxon>
    </lineage>
</organism>
<gene>
    <name evidence="3" type="ORF">A2968_00205</name>
</gene>
<dbReference type="InterPro" id="IPR032812">
    <property type="entry name" value="SbsA_Ig"/>
</dbReference>
<reference evidence="3 4" key="1">
    <citation type="journal article" date="2016" name="Nat. Commun.">
        <title>Thousands of microbial genomes shed light on interconnected biogeochemical processes in an aquifer system.</title>
        <authorList>
            <person name="Anantharaman K."/>
            <person name="Brown C.T."/>
            <person name="Hug L.A."/>
            <person name="Sharon I."/>
            <person name="Castelle C.J."/>
            <person name="Probst A.J."/>
            <person name="Thomas B.C."/>
            <person name="Singh A."/>
            <person name="Wilkins M.J."/>
            <person name="Karaoz U."/>
            <person name="Brodie E.L."/>
            <person name="Williams K.H."/>
            <person name="Hubbard S.S."/>
            <person name="Banfield J.F."/>
        </authorList>
    </citation>
    <scope>NUCLEOTIDE SEQUENCE [LARGE SCALE GENOMIC DNA]</scope>
</reference>
<dbReference type="AlphaFoldDB" id="A0A1F6BDT3"/>
<dbReference type="Proteomes" id="UP000176228">
    <property type="component" value="Unassembled WGS sequence"/>
</dbReference>
<name>A0A1F6BDT3_9BACT</name>
<evidence type="ECO:0000313" key="3">
    <source>
        <dbReference type="EMBL" id="OGG35038.1"/>
    </source>
</evidence>
<dbReference type="EMBL" id="MFJU01000028">
    <property type="protein sequence ID" value="OGG35038.1"/>
    <property type="molecule type" value="Genomic_DNA"/>
</dbReference>
<keyword evidence="1" id="KW-0732">Signal</keyword>
<evidence type="ECO:0000256" key="1">
    <source>
        <dbReference type="ARBA" id="ARBA00022729"/>
    </source>
</evidence>
<sequence>MTDKSPNNQNNQDAIFEENLPPEIISVSPEDNELNVSLNSVITITFNRNFRPNEIAFSMAPQTESKVEVTDNILTVTPLNLQAGMKYTYIIKYAVRANPSRTYSFTTEGPLQEFPDTRDEEAVKRENEFQLANHPDVFLANQTPYSSPSFEVTAEFDDTLSNPHFIFTVFLKTKMGRADFNTWAFSLGLTEEKLNQLSIDYR</sequence>
<feature type="domain" description="SbsA Ig-like" evidence="2">
    <location>
        <begin position="20"/>
        <end position="107"/>
    </location>
</feature>
<dbReference type="Pfam" id="PF13205">
    <property type="entry name" value="Big_5"/>
    <property type="match status" value="1"/>
</dbReference>
<protein>
    <recommendedName>
        <fullName evidence="2">SbsA Ig-like domain-containing protein</fullName>
    </recommendedName>
</protein>
<comment type="caution">
    <text evidence="3">The sequence shown here is derived from an EMBL/GenBank/DDBJ whole genome shotgun (WGS) entry which is preliminary data.</text>
</comment>
<accession>A0A1F6BDT3</accession>